<dbReference type="InterPro" id="IPR000792">
    <property type="entry name" value="Tscrpt_reg_LuxR_C"/>
</dbReference>
<dbReference type="PROSITE" id="PS50043">
    <property type="entry name" value="HTH_LUXR_2"/>
    <property type="match status" value="1"/>
</dbReference>
<dbReference type="Proteomes" id="UP000071859">
    <property type="component" value="Unassembled WGS sequence"/>
</dbReference>
<organism evidence="2 3">
    <name type="scientific">Caballeronia calidae</name>
    <dbReference type="NCBI Taxonomy" id="1777139"/>
    <lineage>
        <taxon>Bacteria</taxon>
        <taxon>Pseudomonadati</taxon>
        <taxon>Pseudomonadota</taxon>
        <taxon>Betaproteobacteria</taxon>
        <taxon>Burkholderiales</taxon>
        <taxon>Burkholderiaceae</taxon>
        <taxon>Caballeronia</taxon>
    </lineage>
</organism>
<comment type="caution">
    <text evidence="2">The sequence shown here is derived from an EMBL/GenBank/DDBJ whole genome shotgun (WGS) entry which is preliminary data.</text>
</comment>
<name>A0A158E0F1_9BURK</name>
<protein>
    <submittedName>
        <fullName evidence="2">LuxR family transcriptional regulator</fullName>
    </submittedName>
</protein>
<dbReference type="Gene3D" id="1.10.10.10">
    <property type="entry name" value="Winged helix-like DNA-binding domain superfamily/Winged helix DNA-binding domain"/>
    <property type="match status" value="1"/>
</dbReference>
<evidence type="ECO:0000313" key="2">
    <source>
        <dbReference type="EMBL" id="SAL00371.1"/>
    </source>
</evidence>
<dbReference type="GO" id="GO:0003677">
    <property type="term" value="F:DNA binding"/>
    <property type="evidence" value="ECO:0007669"/>
    <property type="project" value="InterPro"/>
</dbReference>
<dbReference type="Pfam" id="PF00196">
    <property type="entry name" value="GerE"/>
    <property type="match status" value="1"/>
</dbReference>
<accession>A0A158E0F1</accession>
<dbReference type="EMBL" id="FCOX02000041">
    <property type="protein sequence ID" value="SAL00371.1"/>
    <property type="molecule type" value="Genomic_DNA"/>
</dbReference>
<dbReference type="SMART" id="SM00421">
    <property type="entry name" value="HTH_LUXR"/>
    <property type="match status" value="1"/>
</dbReference>
<dbReference type="SUPFAM" id="SSF46894">
    <property type="entry name" value="C-terminal effector domain of the bipartite response regulators"/>
    <property type="match status" value="1"/>
</dbReference>
<dbReference type="AlphaFoldDB" id="A0A158E0F1"/>
<dbReference type="GO" id="GO:0006355">
    <property type="term" value="P:regulation of DNA-templated transcription"/>
    <property type="evidence" value="ECO:0007669"/>
    <property type="project" value="InterPro"/>
</dbReference>
<reference evidence="2" key="1">
    <citation type="submission" date="2016-01" db="EMBL/GenBank/DDBJ databases">
        <authorList>
            <person name="Peeters C."/>
        </authorList>
    </citation>
    <scope>NUCLEOTIDE SEQUENCE</scope>
    <source>
        <strain evidence="2">LMG 29321</strain>
    </source>
</reference>
<evidence type="ECO:0000313" key="3">
    <source>
        <dbReference type="Proteomes" id="UP000071859"/>
    </source>
</evidence>
<dbReference type="InterPro" id="IPR016032">
    <property type="entry name" value="Sig_transdc_resp-reg_C-effctor"/>
</dbReference>
<gene>
    <name evidence="2" type="ORF">AWB78_05941</name>
</gene>
<dbReference type="InterPro" id="IPR036388">
    <property type="entry name" value="WH-like_DNA-bd_sf"/>
</dbReference>
<dbReference type="PRINTS" id="PR00038">
    <property type="entry name" value="HTHLUXR"/>
</dbReference>
<proteinExistence type="predicted"/>
<keyword evidence="3" id="KW-1185">Reference proteome</keyword>
<sequence length="351" mass="38939">MEVLQHLGDATPPWDAFLQTSKEFIGAEGASLVMFDGKLNLNEMRQTGHDSATEREYVDHFYQYDAFAQATRGSPAGKWWDSVELSSTPEARKLPFYADFMPRHKLGQVVALILLTEPGRHIVVSFQRMNARANAVEEFSNGNARIFTEALLRAVKTRVDAAAVRLSAVESALSSINEVVFLVNKNGNLVRCSPAAYEFLEDAKMLSATRREVMHEQPNVMRGMLQALSMALATSRPRQYCVPLSWGLGIRFDITAAPDNLRLADESLLMVRARKTSAFDVPEAAELATFFGLTVAESRVLLQLVEGHSPKDIAVSNAVAERTVRNQIASLMTKMSCTRMSELVRLGSLLR</sequence>
<evidence type="ECO:0000259" key="1">
    <source>
        <dbReference type="PROSITE" id="PS50043"/>
    </source>
</evidence>
<feature type="domain" description="HTH luxR-type" evidence="1">
    <location>
        <begin position="286"/>
        <end position="351"/>
    </location>
</feature>